<comment type="similarity">
    <text evidence="1">Belongs to the phosphate/phosphite/phosphonate binding protein family.</text>
</comment>
<evidence type="ECO:0000313" key="5">
    <source>
        <dbReference type="EMBL" id="WAM33487.1"/>
    </source>
</evidence>
<feature type="domain" description="SbsA Ig-like" evidence="4">
    <location>
        <begin position="49"/>
        <end position="127"/>
    </location>
</feature>
<dbReference type="EMBL" id="CP113865">
    <property type="protein sequence ID" value="WAM33487.1"/>
    <property type="molecule type" value="Genomic_DNA"/>
</dbReference>
<feature type="transmembrane region" description="Helical" evidence="3">
    <location>
        <begin position="12"/>
        <end position="32"/>
    </location>
</feature>
<keyword evidence="3" id="KW-1133">Transmembrane helix</keyword>
<keyword evidence="3" id="KW-0472">Membrane</keyword>
<dbReference type="RefSeq" id="WP_052670849.1">
    <property type="nucleotide sequence ID" value="NZ_CP113865.1"/>
</dbReference>
<dbReference type="PANTHER" id="PTHR35841:SF1">
    <property type="entry name" value="PHOSPHONATES-BINDING PERIPLASMIC PROTEIN"/>
    <property type="match status" value="1"/>
</dbReference>
<evidence type="ECO:0000256" key="1">
    <source>
        <dbReference type="ARBA" id="ARBA00007162"/>
    </source>
</evidence>
<dbReference type="CDD" id="cd01071">
    <property type="entry name" value="PBP2_PhnD_like"/>
    <property type="match status" value="1"/>
</dbReference>
<evidence type="ECO:0000259" key="4">
    <source>
        <dbReference type="Pfam" id="PF13205"/>
    </source>
</evidence>
<dbReference type="InterPro" id="IPR005770">
    <property type="entry name" value="PhnD"/>
</dbReference>
<dbReference type="SUPFAM" id="SSF53850">
    <property type="entry name" value="Periplasmic binding protein-like II"/>
    <property type="match status" value="1"/>
</dbReference>
<dbReference type="NCBIfam" id="TIGR01098">
    <property type="entry name" value="3A0109s03R"/>
    <property type="match status" value="1"/>
</dbReference>
<name>A0ABY7BMF5_9FIRM</name>
<dbReference type="InterPro" id="IPR032812">
    <property type="entry name" value="SbsA_Ig"/>
</dbReference>
<dbReference type="Proteomes" id="UP001164909">
    <property type="component" value="Chromosome"/>
</dbReference>
<organism evidence="5 6">
    <name type="scientific">Caldicellulosiruptor morganii</name>
    <dbReference type="NCBI Taxonomy" id="1387555"/>
    <lineage>
        <taxon>Bacteria</taxon>
        <taxon>Bacillati</taxon>
        <taxon>Bacillota</taxon>
        <taxon>Bacillota incertae sedis</taxon>
        <taxon>Caldicellulosiruptorales</taxon>
        <taxon>Caldicellulosiruptoraceae</taxon>
        <taxon>Caldicellulosiruptor</taxon>
    </lineage>
</organism>
<dbReference type="Gene3D" id="3.40.190.10">
    <property type="entry name" value="Periplasmic binding protein-like II"/>
    <property type="match status" value="2"/>
</dbReference>
<accession>A0ABY7BMF5</accession>
<gene>
    <name evidence="5" type="primary">phnD</name>
    <name evidence="5" type="ORF">OTK00_001988</name>
</gene>
<evidence type="ECO:0000313" key="6">
    <source>
        <dbReference type="Proteomes" id="UP001164909"/>
    </source>
</evidence>
<evidence type="ECO:0000256" key="3">
    <source>
        <dbReference type="SAM" id="Phobius"/>
    </source>
</evidence>
<dbReference type="Pfam" id="PF12974">
    <property type="entry name" value="Phosphonate-bd"/>
    <property type="match status" value="1"/>
</dbReference>
<keyword evidence="6" id="KW-1185">Reference proteome</keyword>
<dbReference type="Pfam" id="PF13205">
    <property type="entry name" value="Big_5"/>
    <property type="match status" value="1"/>
</dbReference>
<proteinExistence type="inferred from homology"/>
<dbReference type="NCBIfam" id="TIGR03431">
    <property type="entry name" value="PhnD"/>
    <property type="match status" value="1"/>
</dbReference>
<sequence>MRKTGLSMLKFVTTIGILMSIMLAVVNLSVLASEAFQIRSKTVPLTSNQNKILIEFSDQLTKGKDFNNISVFMNNKKLKITKTLSGTKLLITINDKLQKKITYKVVIPAGALQNKKNITNKLIEFSFQLKDWPNIIRYGVIPYESQEKIAKTYKPLVDALSSYLGIKVEMYMATDYTAVIEAMRTKKIDVAEFGPFSYVIAHDRSGAEAFATPAKSPQKAYYYSLIIVNSKSDIKSLDDLKGKRFLFVDPASTSGNLFPRYMLAKHFGLSSSDQVDKIFSNVAFSGGHDASILAIARGDADAAGVASDTLEKMIKAGMIKEADIRIIKKSDPIPKDPVCYRKDLPRDLKDKIKEFFITFKDKKFFDELGVSGYYPMDDSSYNVIRNVIKTLNITPESILKKK</sequence>
<reference evidence="5" key="1">
    <citation type="submission" date="2022-12" db="EMBL/GenBank/DDBJ databases">
        <authorList>
            <person name="Bing R.G."/>
            <person name="Willard D.J."/>
            <person name="Manesh M.J.H."/>
            <person name="Laemthong T."/>
            <person name="Crosby J.R."/>
            <person name="Kelly R.M."/>
        </authorList>
    </citation>
    <scope>NUCLEOTIDE SEQUENCE</scope>
    <source>
        <strain evidence="5">DSM 8990</strain>
    </source>
</reference>
<evidence type="ECO:0000256" key="2">
    <source>
        <dbReference type="ARBA" id="ARBA00022729"/>
    </source>
</evidence>
<dbReference type="InterPro" id="IPR017797">
    <property type="entry name" value="Phosphnate-bd"/>
</dbReference>
<keyword evidence="3" id="KW-0812">Transmembrane</keyword>
<dbReference type="PANTHER" id="PTHR35841">
    <property type="entry name" value="PHOSPHONATES-BINDING PERIPLASMIC PROTEIN"/>
    <property type="match status" value="1"/>
</dbReference>
<protein>
    <submittedName>
        <fullName evidence="5">Phosphonate ABC transporter substrate-binding protein</fullName>
    </submittedName>
</protein>
<keyword evidence="2" id="KW-0732">Signal</keyword>